<reference evidence="1 2" key="1">
    <citation type="submission" date="2013-09" db="EMBL/GenBank/DDBJ databases">
        <title>Corchorus capsularis genome sequencing.</title>
        <authorList>
            <person name="Alam M."/>
            <person name="Haque M.S."/>
            <person name="Islam M.S."/>
            <person name="Emdad E.M."/>
            <person name="Islam M.M."/>
            <person name="Ahmed B."/>
            <person name="Halim A."/>
            <person name="Hossen Q.M.M."/>
            <person name="Hossain M.Z."/>
            <person name="Ahmed R."/>
            <person name="Khan M.M."/>
            <person name="Islam R."/>
            <person name="Rashid M.M."/>
            <person name="Khan S.A."/>
            <person name="Rahman M.S."/>
            <person name="Alam M."/>
        </authorList>
    </citation>
    <scope>NUCLEOTIDE SEQUENCE [LARGE SCALE GENOMIC DNA]</scope>
    <source>
        <strain evidence="2">cv. CVL-1</strain>
        <tissue evidence="1">Whole seedling</tissue>
    </source>
</reference>
<evidence type="ECO:0000313" key="1">
    <source>
        <dbReference type="EMBL" id="OMO88338.1"/>
    </source>
</evidence>
<dbReference type="AlphaFoldDB" id="A0A1R3J0I1"/>
<evidence type="ECO:0000313" key="2">
    <source>
        <dbReference type="Proteomes" id="UP000188268"/>
    </source>
</evidence>
<organism evidence="1 2">
    <name type="scientific">Corchorus capsularis</name>
    <name type="common">Jute</name>
    <dbReference type="NCBI Taxonomy" id="210143"/>
    <lineage>
        <taxon>Eukaryota</taxon>
        <taxon>Viridiplantae</taxon>
        <taxon>Streptophyta</taxon>
        <taxon>Embryophyta</taxon>
        <taxon>Tracheophyta</taxon>
        <taxon>Spermatophyta</taxon>
        <taxon>Magnoliopsida</taxon>
        <taxon>eudicotyledons</taxon>
        <taxon>Gunneridae</taxon>
        <taxon>Pentapetalae</taxon>
        <taxon>rosids</taxon>
        <taxon>malvids</taxon>
        <taxon>Malvales</taxon>
        <taxon>Malvaceae</taxon>
        <taxon>Grewioideae</taxon>
        <taxon>Apeibeae</taxon>
        <taxon>Corchorus</taxon>
    </lineage>
</organism>
<dbReference type="EMBL" id="AWWV01009013">
    <property type="protein sequence ID" value="OMO88338.1"/>
    <property type="molecule type" value="Genomic_DNA"/>
</dbReference>
<feature type="non-terminal residue" evidence="1">
    <location>
        <position position="30"/>
    </location>
</feature>
<name>A0A1R3J0I1_COCAP</name>
<comment type="caution">
    <text evidence="1">The sequence shown here is derived from an EMBL/GenBank/DDBJ whole genome shotgun (WGS) entry which is preliminary data.</text>
</comment>
<accession>A0A1R3J0I1</accession>
<keyword evidence="2" id="KW-1185">Reference proteome</keyword>
<proteinExistence type="predicted"/>
<sequence>MYYLDEAHARPMIGWVIDGLGFFERPSNDE</sequence>
<dbReference type="Gramene" id="OMO88338">
    <property type="protein sequence ID" value="OMO88338"/>
    <property type="gene ID" value="CCACVL1_08463"/>
</dbReference>
<protein>
    <submittedName>
        <fullName evidence="1">Uncharacterized protein</fullName>
    </submittedName>
</protein>
<gene>
    <name evidence="1" type="ORF">CCACVL1_08463</name>
</gene>
<dbReference type="Proteomes" id="UP000188268">
    <property type="component" value="Unassembled WGS sequence"/>
</dbReference>